<evidence type="ECO:0000256" key="3">
    <source>
        <dbReference type="SAM" id="SignalP"/>
    </source>
</evidence>
<dbReference type="GO" id="GO:0046872">
    <property type="term" value="F:metal ion binding"/>
    <property type="evidence" value="ECO:0007669"/>
    <property type="project" value="UniProtKB-KW"/>
</dbReference>
<gene>
    <name evidence="6" type="ORF">T265_07190</name>
</gene>
<dbReference type="GO" id="GO:0016491">
    <property type="term" value="F:oxidoreductase activity"/>
    <property type="evidence" value="ECO:0007669"/>
    <property type="project" value="InterPro"/>
</dbReference>
<proteinExistence type="predicted"/>
<dbReference type="PROSITE" id="PS00497">
    <property type="entry name" value="TYROSINASE_1"/>
    <property type="match status" value="2"/>
</dbReference>
<feature type="signal peptide" evidence="3">
    <location>
        <begin position="1"/>
        <end position="22"/>
    </location>
</feature>
<evidence type="ECO:0000313" key="7">
    <source>
        <dbReference type="Proteomes" id="UP000054324"/>
    </source>
</evidence>
<feature type="chain" id="PRO_5001704055" description="Tyrosinase copper-binding domain-containing protein" evidence="3">
    <location>
        <begin position="23"/>
        <end position="948"/>
    </location>
</feature>
<dbReference type="Gene3D" id="1.10.1280.10">
    <property type="entry name" value="Di-copper center containing domain from catechol oxidase"/>
    <property type="match status" value="2"/>
</dbReference>
<evidence type="ECO:0000259" key="5">
    <source>
        <dbReference type="PROSITE" id="PS00498"/>
    </source>
</evidence>
<organism evidence="6 7">
    <name type="scientific">Opisthorchis viverrini</name>
    <name type="common">Southeast Asian liver fluke</name>
    <dbReference type="NCBI Taxonomy" id="6198"/>
    <lineage>
        <taxon>Eukaryota</taxon>
        <taxon>Metazoa</taxon>
        <taxon>Spiralia</taxon>
        <taxon>Lophotrochozoa</taxon>
        <taxon>Platyhelminthes</taxon>
        <taxon>Trematoda</taxon>
        <taxon>Digenea</taxon>
        <taxon>Opisthorchiida</taxon>
        <taxon>Opisthorchiata</taxon>
        <taxon>Opisthorchiidae</taxon>
        <taxon>Opisthorchis</taxon>
    </lineage>
</organism>
<feature type="domain" description="Tyrosinase copper-binding" evidence="4">
    <location>
        <begin position="683"/>
        <end position="700"/>
    </location>
</feature>
<name>A0A074ZDD7_OPIVI</name>
<sequence>MVTGTTSPVTLLVLCWSLHVQALIPHECVKNVSTPEKVCCPRDPHNGMICGGPDRGFCQHIEAGQESIPEVLWVDDRIEWPTRFIQYACQCGERFFGVTCEQCWFGWTGPNCDQPERRIRRDIRTYSPDELKIFKDVLTRSWSWPSRFMVLDESTNSRSDPLNNPKFLSASVQYYITFLHNYSSRTTLYKSKFMCEEYGILDFSHDGPGFPTWHRYLMLIWERMLAEIAWKAHGIKNFALPYWDWVGLVKCDICDNKYIGAPGKRDKDGTRLDSESIFYNATSYCWEPEPGMVCSGCQASGRVGKLVRRFVSEVFPTLADIGFMLDLKNYFVSGERDNPRCESFHMALEGFCGRPGADSTGLWMHNKVHNMIDGAMGSTATATDDPLFILHHSFVDKLLSMWYRRHKPPFDAYPNHDVRPGHKRDAFLATMFPLVRNGDMFTDVNNLGYDYDKPDMVGPLALNREEPFHLHAMSTLRYTVAGTIVPVTVLVLCWLSHVQALIPSECVKNVTVHGQMCCPKNPHNGMICGGSGRGFCQHIAAGKESIPKVLWVDDRVEWPTRFIQYACQCTGHFFGVACEQCWFGWTGPNCDQPEKRIRRDIRTYSPDELNIFKDVLTRSWSWPSNYMILDESTNMRSDPLNHPKFLSASVQYYITFVNSYASRTTLYNTRHKCEEYGILDFNHDGPTFPTWHRYLMLIWERMLAEIAWKAHGIKNFALPYWDWVGLLKCDICDNKYVGAPGKKDKDGIRLDPRSIFYNATNYCWYPKSDALCVGCQAGGRVGKLVRRFVSEVFPTQADIGFMLGLKNYFISGERDTPRCESFHMALEGFCGRPGADSKGLWINNKVHNMIEGSMQRTATATNDPIYILHQAFIDKLFSMWYRRHKPPFDAYPNHDVRPGHKRDAFLAAILPLARNSDMFTDVSNLGYDYDKPSVVGLFAHNGGKPVYL</sequence>
<evidence type="ECO:0000256" key="2">
    <source>
        <dbReference type="ARBA" id="ARBA00023008"/>
    </source>
</evidence>
<keyword evidence="7" id="KW-1185">Reference proteome</keyword>
<dbReference type="STRING" id="6198.A0A074ZDD7"/>
<dbReference type="CTD" id="20321369"/>
<dbReference type="PROSITE" id="PS00498">
    <property type="entry name" value="TYROSINASE_2"/>
    <property type="match status" value="1"/>
</dbReference>
<dbReference type="KEGG" id="ovi:T265_07190"/>
<feature type="domain" description="Tyrosinase copper-binding" evidence="5">
    <location>
        <begin position="385"/>
        <end position="396"/>
    </location>
</feature>
<evidence type="ECO:0000313" key="6">
    <source>
        <dbReference type="EMBL" id="KER25311.1"/>
    </source>
</evidence>
<reference evidence="6 7" key="1">
    <citation type="submission" date="2013-11" db="EMBL/GenBank/DDBJ databases">
        <title>Opisthorchis viverrini - life in the bile duct.</title>
        <authorList>
            <person name="Young N.D."/>
            <person name="Nagarajan N."/>
            <person name="Lin S.J."/>
            <person name="Korhonen P.K."/>
            <person name="Jex A.R."/>
            <person name="Hall R.S."/>
            <person name="Safavi-Hemami H."/>
            <person name="Kaewkong W."/>
            <person name="Bertrand D."/>
            <person name="Gao S."/>
            <person name="Seet Q."/>
            <person name="Wongkham S."/>
            <person name="Teh B.T."/>
            <person name="Wongkham C."/>
            <person name="Intapan P.M."/>
            <person name="Maleewong W."/>
            <person name="Yang X."/>
            <person name="Hu M."/>
            <person name="Wang Z."/>
            <person name="Hofmann A."/>
            <person name="Sternberg P.W."/>
            <person name="Tan P."/>
            <person name="Wang J."/>
            <person name="Gasser R.B."/>
        </authorList>
    </citation>
    <scope>NUCLEOTIDE SEQUENCE [LARGE SCALE GENOMIC DNA]</scope>
</reference>
<keyword evidence="3" id="KW-0732">Signal</keyword>
<dbReference type="InterPro" id="IPR008922">
    <property type="entry name" value="Di-copper_centre_dom_sf"/>
</dbReference>
<dbReference type="PRINTS" id="PR00092">
    <property type="entry name" value="TYROSINASE"/>
</dbReference>
<dbReference type="GeneID" id="20321369"/>
<evidence type="ECO:0000256" key="1">
    <source>
        <dbReference type="ARBA" id="ARBA00022723"/>
    </source>
</evidence>
<dbReference type="AlphaFoldDB" id="A0A074ZDD7"/>
<dbReference type="InterPro" id="IPR002227">
    <property type="entry name" value="Tyrosinase_Cu-bd"/>
</dbReference>
<dbReference type="OrthoDB" id="6132182at2759"/>
<dbReference type="Pfam" id="PF00264">
    <property type="entry name" value="Tyrosinase"/>
    <property type="match status" value="2"/>
</dbReference>
<accession>A0A074ZDD7</accession>
<dbReference type="InterPro" id="IPR050316">
    <property type="entry name" value="Tyrosinase/Hemocyanin"/>
</dbReference>
<keyword evidence="1" id="KW-0479">Metal-binding</keyword>
<dbReference type="PANTHER" id="PTHR11474">
    <property type="entry name" value="TYROSINASE FAMILY MEMBER"/>
    <property type="match status" value="1"/>
</dbReference>
<dbReference type="PANTHER" id="PTHR11474:SF126">
    <property type="entry name" value="TYROSINASE-LIKE PROTEIN TYR-1-RELATED"/>
    <property type="match status" value="1"/>
</dbReference>
<dbReference type="EMBL" id="KL596780">
    <property type="protein sequence ID" value="KER25311.1"/>
    <property type="molecule type" value="Genomic_DNA"/>
</dbReference>
<dbReference type="Proteomes" id="UP000054324">
    <property type="component" value="Unassembled WGS sequence"/>
</dbReference>
<feature type="domain" description="Tyrosinase copper-binding" evidence="4">
    <location>
        <begin position="205"/>
        <end position="222"/>
    </location>
</feature>
<protein>
    <recommendedName>
        <fullName evidence="4 5">Tyrosinase copper-binding domain-containing protein</fullName>
    </recommendedName>
</protein>
<evidence type="ECO:0000259" key="4">
    <source>
        <dbReference type="PROSITE" id="PS00497"/>
    </source>
</evidence>
<dbReference type="SUPFAM" id="SSF48056">
    <property type="entry name" value="Di-copper centre-containing domain"/>
    <property type="match status" value="2"/>
</dbReference>
<keyword evidence="2" id="KW-0186">Copper</keyword>
<dbReference type="RefSeq" id="XP_009170910.1">
    <property type="nucleotide sequence ID" value="XM_009172646.1"/>
</dbReference>